<evidence type="ECO:0000256" key="1">
    <source>
        <dbReference type="SAM" id="SignalP"/>
    </source>
</evidence>
<protein>
    <submittedName>
        <fullName evidence="2">Uncharacterized protein 12</fullName>
    </submittedName>
</protein>
<dbReference type="EMBL" id="OR460143">
    <property type="protein sequence ID" value="WNS50066.1"/>
    <property type="molecule type" value="mRNA"/>
</dbReference>
<evidence type="ECO:0000313" key="2">
    <source>
        <dbReference type="EMBL" id="WNS50066.1"/>
    </source>
</evidence>
<proteinExistence type="evidence at transcript level"/>
<accession>A0AA96MMD2</accession>
<keyword evidence="1" id="KW-0732">Signal</keyword>
<name>A0AA96MMD2_HALDU</name>
<reference evidence="2" key="1">
    <citation type="submission" date="2023-08" db="EMBL/GenBank/DDBJ databases">
        <authorList>
            <person name="Adameyko K."/>
            <person name="Kravchuk O."/>
            <person name="Lyupina Y."/>
        </authorList>
    </citation>
    <scope>NUCLEOTIDE SEQUENCE</scope>
</reference>
<organism evidence="2">
    <name type="scientific">Halisarca dujardinii</name>
    <name type="common">Dujardin's slime sponge</name>
    <dbReference type="NCBI Taxonomy" id="2583056"/>
    <lineage>
        <taxon>Eukaryota</taxon>
        <taxon>Metazoa</taxon>
        <taxon>Porifera</taxon>
        <taxon>Demospongiae</taxon>
        <taxon>Verongimorpha</taxon>
        <taxon>Chondrillida</taxon>
        <taxon>Halisarcidae</taxon>
        <taxon>Halisarca</taxon>
    </lineage>
</organism>
<feature type="signal peptide" evidence="1">
    <location>
        <begin position="1"/>
        <end position="19"/>
    </location>
</feature>
<feature type="chain" id="PRO_5041722716" evidence="1">
    <location>
        <begin position="20"/>
        <end position="223"/>
    </location>
</feature>
<dbReference type="AlphaFoldDB" id="A0AA96MMD2"/>
<sequence length="223" mass="24722">MVGLFGQLCFLAMLATGLSKCNKTSPPYIDTGDLATIYPIGRVCTSGYDQRWLTLVFDYCKSHYGPTVVLAGPRPVYQHWVKVFNGKLTAKSQFHLVSFPFLDYALKVSDTTPFGATGNTKVITAAKLPAGFYHSTNGGPFRQLTDDFLFTDMVAYTDGTISGTWNHVQHVSTGLYLKALLDHPAQCGTKYDPVVCSGVKTYDDMTSKTCSCIVEWPLWRYHD</sequence>